<dbReference type="InterPro" id="IPR023210">
    <property type="entry name" value="NADP_OxRdtase_dom"/>
</dbReference>
<gene>
    <name evidence="2" type="ORF">GBAR_LOCUS16487</name>
</gene>
<dbReference type="SUPFAM" id="SSF51430">
    <property type="entry name" value="NAD(P)-linked oxidoreductase"/>
    <property type="match status" value="1"/>
</dbReference>
<proteinExistence type="predicted"/>
<protein>
    <submittedName>
        <fullName evidence="2">Aldo-keto reductase YhdN</fullName>
    </submittedName>
</protein>
<sequence>MEYKAFGQTGMQVSAIGFGCWEMGGGYGSIEETEVIEAIHRALDLGINCFDTAEAYGMGRSEELLARALGNRRKDVIVVSKFGINYDNERLKKRDSRRSMAHAAIDRRLKALEHRLCRCLSGALARPYHPV</sequence>
<evidence type="ECO:0000313" key="2">
    <source>
        <dbReference type="EMBL" id="CAI8028985.1"/>
    </source>
</evidence>
<dbReference type="AlphaFoldDB" id="A0AA35SF73"/>
<feature type="domain" description="NADP-dependent oxidoreductase" evidence="1">
    <location>
        <begin position="15"/>
        <end position="113"/>
    </location>
</feature>
<name>A0AA35SF73_GEOBA</name>
<dbReference type="Proteomes" id="UP001174909">
    <property type="component" value="Unassembled WGS sequence"/>
</dbReference>
<keyword evidence="3" id="KW-1185">Reference proteome</keyword>
<dbReference type="Gene3D" id="3.20.20.100">
    <property type="entry name" value="NADP-dependent oxidoreductase domain"/>
    <property type="match status" value="1"/>
</dbReference>
<evidence type="ECO:0000313" key="3">
    <source>
        <dbReference type="Proteomes" id="UP001174909"/>
    </source>
</evidence>
<evidence type="ECO:0000259" key="1">
    <source>
        <dbReference type="Pfam" id="PF00248"/>
    </source>
</evidence>
<organism evidence="2 3">
    <name type="scientific">Geodia barretti</name>
    <name type="common">Barrett's horny sponge</name>
    <dbReference type="NCBI Taxonomy" id="519541"/>
    <lineage>
        <taxon>Eukaryota</taxon>
        <taxon>Metazoa</taxon>
        <taxon>Porifera</taxon>
        <taxon>Demospongiae</taxon>
        <taxon>Heteroscleromorpha</taxon>
        <taxon>Tetractinellida</taxon>
        <taxon>Astrophorina</taxon>
        <taxon>Geodiidae</taxon>
        <taxon>Geodia</taxon>
    </lineage>
</organism>
<dbReference type="EMBL" id="CASHTH010002370">
    <property type="protein sequence ID" value="CAI8028985.1"/>
    <property type="molecule type" value="Genomic_DNA"/>
</dbReference>
<dbReference type="InterPro" id="IPR036812">
    <property type="entry name" value="NAD(P)_OxRdtase_dom_sf"/>
</dbReference>
<comment type="caution">
    <text evidence="2">The sequence shown here is derived from an EMBL/GenBank/DDBJ whole genome shotgun (WGS) entry which is preliminary data.</text>
</comment>
<dbReference type="Pfam" id="PF00248">
    <property type="entry name" value="Aldo_ket_red"/>
    <property type="match status" value="1"/>
</dbReference>
<dbReference type="PANTHER" id="PTHR43312:SF1">
    <property type="entry name" value="NADP-DEPENDENT OXIDOREDUCTASE DOMAIN-CONTAINING PROTEIN"/>
    <property type="match status" value="1"/>
</dbReference>
<reference evidence="2" key="1">
    <citation type="submission" date="2023-03" db="EMBL/GenBank/DDBJ databases">
        <authorList>
            <person name="Steffen K."/>
            <person name="Cardenas P."/>
        </authorList>
    </citation>
    <scope>NUCLEOTIDE SEQUENCE</scope>
</reference>
<accession>A0AA35SF73</accession>
<dbReference type="PANTHER" id="PTHR43312">
    <property type="entry name" value="D-THREO-ALDOSE 1-DEHYDROGENASE"/>
    <property type="match status" value="1"/>
</dbReference>
<dbReference type="InterPro" id="IPR053135">
    <property type="entry name" value="AKR2_Oxidoreductase"/>
</dbReference>
<dbReference type="PROSITE" id="PS51257">
    <property type="entry name" value="PROKAR_LIPOPROTEIN"/>
    <property type="match status" value="1"/>
</dbReference>